<organism evidence="14 15">
    <name type="scientific">Ferrithrix thermotolerans DSM 19514</name>
    <dbReference type="NCBI Taxonomy" id="1121881"/>
    <lineage>
        <taxon>Bacteria</taxon>
        <taxon>Bacillati</taxon>
        <taxon>Actinomycetota</taxon>
        <taxon>Acidimicrobiia</taxon>
        <taxon>Acidimicrobiales</taxon>
        <taxon>Acidimicrobiaceae</taxon>
        <taxon>Ferrithrix</taxon>
    </lineage>
</organism>
<gene>
    <name evidence="12" type="primary">ligA</name>
    <name evidence="14" type="ORF">SAMN02745225_02146</name>
</gene>
<keyword evidence="7 12" id="KW-0460">Magnesium</keyword>
<comment type="catalytic activity">
    <reaction evidence="11 12">
        <text>NAD(+) + (deoxyribonucleotide)n-3'-hydroxyl + 5'-phospho-(deoxyribonucleotide)m = (deoxyribonucleotide)n+m + AMP + beta-nicotinamide D-nucleotide.</text>
        <dbReference type="EC" id="6.5.1.2"/>
    </reaction>
</comment>
<dbReference type="SMART" id="SM00278">
    <property type="entry name" value="HhH1"/>
    <property type="match status" value="3"/>
</dbReference>
<feature type="domain" description="BRCT" evidence="13">
    <location>
        <begin position="600"/>
        <end position="681"/>
    </location>
</feature>
<dbReference type="GO" id="GO:0003677">
    <property type="term" value="F:DNA binding"/>
    <property type="evidence" value="ECO:0007669"/>
    <property type="project" value="InterPro"/>
</dbReference>
<keyword evidence="15" id="KW-1185">Reference proteome</keyword>
<dbReference type="NCBIfam" id="TIGR00575">
    <property type="entry name" value="dnlj"/>
    <property type="match status" value="1"/>
</dbReference>
<dbReference type="PANTHER" id="PTHR23389:SF9">
    <property type="entry name" value="DNA LIGASE"/>
    <property type="match status" value="1"/>
</dbReference>
<dbReference type="InterPro" id="IPR013840">
    <property type="entry name" value="DNAligase_N"/>
</dbReference>
<evidence type="ECO:0000256" key="10">
    <source>
        <dbReference type="ARBA" id="ARBA00023211"/>
    </source>
</evidence>
<keyword evidence="6 12" id="KW-0862">Zinc</keyword>
<dbReference type="CDD" id="cd00114">
    <property type="entry name" value="LIGANc"/>
    <property type="match status" value="1"/>
</dbReference>
<keyword evidence="8 12" id="KW-0520">NAD</keyword>
<evidence type="ECO:0000256" key="6">
    <source>
        <dbReference type="ARBA" id="ARBA00022833"/>
    </source>
</evidence>
<evidence type="ECO:0000259" key="13">
    <source>
        <dbReference type="PROSITE" id="PS50172"/>
    </source>
</evidence>
<name>A0A1M4XVN1_9ACTN</name>
<dbReference type="Pfam" id="PF03119">
    <property type="entry name" value="DNA_ligase_ZBD"/>
    <property type="match status" value="1"/>
</dbReference>
<keyword evidence="10 12" id="KW-0464">Manganese</keyword>
<dbReference type="Pfam" id="PF03120">
    <property type="entry name" value="OB_DNA_ligase"/>
    <property type="match status" value="1"/>
</dbReference>
<evidence type="ECO:0000256" key="2">
    <source>
        <dbReference type="ARBA" id="ARBA00022598"/>
    </source>
</evidence>
<evidence type="ECO:0000256" key="9">
    <source>
        <dbReference type="ARBA" id="ARBA00023204"/>
    </source>
</evidence>
<keyword evidence="4 12" id="KW-0479">Metal-binding</keyword>
<dbReference type="Pfam" id="PF01653">
    <property type="entry name" value="DNA_ligase_aden"/>
    <property type="match status" value="1"/>
</dbReference>
<dbReference type="SUPFAM" id="SSF47781">
    <property type="entry name" value="RuvA domain 2-like"/>
    <property type="match status" value="1"/>
</dbReference>
<feature type="binding site" evidence="12">
    <location>
        <position position="416"/>
    </location>
    <ligand>
        <name>Zn(2+)</name>
        <dbReference type="ChEBI" id="CHEBI:29105"/>
    </ligand>
</feature>
<dbReference type="Pfam" id="PF12826">
    <property type="entry name" value="HHH_2"/>
    <property type="match status" value="1"/>
</dbReference>
<dbReference type="PROSITE" id="PS50172">
    <property type="entry name" value="BRCT"/>
    <property type="match status" value="1"/>
</dbReference>
<proteinExistence type="inferred from homology"/>
<dbReference type="STRING" id="1121881.SAMN02745225_02146"/>
<sequence>MDDQVAAAKRIEELRRLIEEANEAYYVKDSPTISDFDYDNMMRELRSLEENFPGLVTADSPTQRVGGSLSRLFSPVRHRSQMMSLDNVFSKEELQEWFQRVRRMLIQAGNSSESIEFVLEPKIDGLAISLLYQDGLLTRAATRGDGVVGEDVTANVETISEIPKKLPASAGEISLLEVRGEVYMSIKSFEALNLQQLAQGRPVFANPRNSAAGSLRQKDPNITASRSLSFWSYQLGEIEGGPTLVTHMETLNLLRELGFPVNPLIKTASNEALIEAEIERLNLRRHDLPYEIDGAVVKVNDLRLREILGTTTRAPRWAIAYKFPPEERVTLLKDIMVSIGKSGKATPFAVLEPVFVGGSTVSMATLHNEDQVRFKDVRPSDHVVVRKAGDVIPEVVGPVLDLRPKDSKPWNFPKVCPSCGGPLVRDLGESDHFCVNYLCPAQTVQRVAFFASREAMDIEGLGEQRVQQLVERSLVRDPSDLYRLTKEDLLGLDKFKELSATKLLTAIENSKTQPLYRVIVGLAIRHVGATAATKVANVVGTLEGLLQVDSESLSRVDGLGEVIANSVVRYVTDPVTKGLIQSLIEVGVGLSKSVSDEEEIYPQSLAGMSFVVTGTLSGFTREEAERAIIKRGGKVSSSPSSKTSYLIVGANPGASKLTKAERLGVGIIGEGEFLSLLKESR</sequence>
<dbReference type="GO" id="GO:0006260">
    <property type="term" value="P:DNA replication"/>
    <property type="evidence" value="ECO:0007669"/>
    <property type="project" value="UniProtKB-KW"/>
</dbReference>
<dbReference type="Gene3D" id="6.20.10.30">
    <property type="match status" value="1"/>
</dbReference>
<feature type="binding site" evidence="12">
    <location>
        <position position="439"/>
    </location>
    <ligand>
        <name>Zn(2+)</name>
        <dbReference type="ChEBI" id="CHEBI:29105"/>
    </ligand>
</feature>
<feature type="binding site" evidence="12">
    <location>
        <position position="419"/>
    </location>
    <ligand>
        <name>Zn(2+)</name>
        <dbReference type="ChEBI" id="CHEBI:29105"/>
    </ligand>
</feature>
<feature type="binding site" evidence="12">
    <location>
        <position position="434"/>
    </location>
    <ligand>
        <name>Zn(2+)</name>
        <dbReference type="ChEBI" id="CHEBI:29105"/>
    </ligand>
</feature>
<evidence type="ECO:0000256" key="12">
    <source>
        <dbReference type="HAMAP-Rule" id="MF_01588"/>
    </source>
</evidence>
<dbReference type="InterPro" id="IPR001357">
    <property type="entry name" value="BRCT_dom"/>
</dbReference>
<dbReference type="Proteomes" id="UP000184295">
    <property type="component" value="Unassembled WGS sequence"/>
</dbReference>
<dbReference type="SUPFAM" id="SSF50249">
    <property type="entry name" value="Nucleic acid-binding proteins"/>
    <property type="match status" value="1"/>
</dbReference>
<reference evidence="15" key="1">
    <citation type="submission" date="2016-11" db="EMBL/GenBank/DDBJ databases">
        <authorList>
            <person name="Varghese N."/>
            <person name="Submissions S."/>
        </authorList>
    </citation>
    <scope>NUCLEOTIDE SEQUENCE [LARGE SCALE GENOMIC DNA]</scope>
    <source>
        <strain evidence="15">DSM 19514</strain>
    </source>
</reference>
<dbReference type="PIRSF" id="PIRSF001604">
    <property type="entry name" value="LigA"/>
    <property type="match status" value="1"/>
</dbReference>
<dbReference type="InterPro" id="IPR004149">
    <property type="entry name" value="Znf_DNAligase_C4"/>
</dbReference>
<dbReference type="Gene3D" id="3.40.50.10190">
    <property type="entry name" value="BRCT domain"/>
    <property type="match status" value="1"/>
</dbReference>
<evidence type="ECO:0000313" key="15">
    <source>
        <dbReference type="Proteomes" id="UP000184295"/>
    </source>
</evidence>
<dbReference type="PANTHER" id="PTHR23389">
    <property type="entry name" value="CHROMOSOME TRANSMISSION FIDELITY FACTOR 18"/>
    <property type="match status" value="1"/>
</dbReference>
<keyword evidence="9 12" id="KW-0234">DNA repair</keyword>
<dbReference type="GO" id="GO:0046872">
    <property type="term" value="F:metal ion binding"/>
    <property type="evidence" value="ECO:0007669"/>
    <property type="project" value="UniProtKB-KW"/>
</dbReference>
<feature type="binding site" evidence="12">
    <location>
        <position position="322"/>
    </location>
    <ligand>
        <name>NAD(+)</name>
        <dbReference type="ChEBI" id="CHEBI:57540"/>
    </ligand>
</feature>
<evidence type="ECO:0000256" key="3">
    <source>
        <dbReference type="ARBA" id="ARBA00022705"/>
    </source>
</evidence>
<dbReference type="EC" id="6.5.1.2" evidence="12"/>
<dbReference type="GO" id="GO:0003911">
    <property type="term" value="F:DNA ligase (NAD+) activity"/>
    <property type="evidence" value="ECO:0007669"/>
    <property type="project" value="UniProtKB-UniRule"/>
</dbReference>
<dbReference type="HAMAP" id="MF_01588">
    <property type="entry name" value="DNA_ligase_A"/>
    <property type="match status" value="1"/>
</dbReference>
<evidence type="ECO:0000256" key="8">
    <source>
        <dbReference type="ARBA" id="ARBA00023027"/>
    </source>
</evidence>
<dbReference type="Gene3D" id="1.10.150.20">
    <property type="entry name" value="5' to 3' exonuclease, C-terminal subdomain"/>
    <property type="match status" value="2"/>
</dbReference>
<evidence type="ECO:0000256" key="5">
    <source>
        <dbReference type="ARBA" id="ARBA00022763"/>
    </source>
</evidence>
<dbReference type="RefSeq" id="WP_072792336.1">
    <property type="nucleotide sequence ID" value="NZ_FQUL01000046.1"/>
</dbReference>
<evidence type="ECO:0000256" key="7">
    <source>
        <dbReference type="ARBA" id="ARBA00022842"/>
    </source>
</evidence>
<dbReference type="GO" id="GO:0006281">
    <property type="term" value="P:DNA repair"/>
    <property type="evidence" value="ECO:0007669"/>
    <property type="project" value="UniProtKB-KW"/>
</dbReference>
<accession>A0A1M4XVN1</accession>
<comment type="function">
    <text evidence="1 12">DNA ligase that catalyzes the formation of phosphodiester linkages between 5'-phosphoryl and 3'-hydroxyl groups in double-stranded DNA using NAD as a coenzyme and as the energy source for the reaction. It is essential for DNA replication and repair of damaged DNA.</text>
</comment>
<dbReference type="CDD" id="cd17748">
    <property type="entry name" value="BRCT_DNA_ligase_like"/>
    <property type="match status" value="1"/>
</dbReference>
<feature type="binding site" evidence="12">
    <location>
        <position position="181"/>
    </location>
    <ligand>
        <name>NAD(+)</name>
        <dbReference type="ChEBI" id="CHEBI:57540"/>
    </ligand>
</feature>
<feature type="binding site" evidence="12">
    <location>
        <position position="298"/>
    </location>
    <ligand>
        <name>NAD(+)</name>
        <dbReference type="ChEBI" id="CHEBI:57540"/>
    </ligand>
</feature>
<dbReference type="InterPro" id="IPR001679">
    <property type="entry name" value="DNA_ligase"/>
</dbReference>
<dbReference type="AlphaFoldDB" id="A0A1M4XVN1"/>
<evidence type="ECO:0000256" key="1">
    <source>
        <dbReference type="ARBA" id="ARBA00004067"/>
    </source>
</evidence>
<dbReference type="Pfam" id="PF00533">
    <property type="entry name" value="BRCT"/>
    <property type="match status" value="1"/>
</dbReference>
<dbReference type="InterPro" id="IPR041663">
    <property type="entry name" value="DisA/LigA_HHH"/>
</dbReference>
<comment type="cofactor">
    <cofactor evidence="12">
        <name>Mg(2+)</name>
        <dbReference type="ChEBI" id="CHEBI:18420"/>
    </cofactor>
    <cofactor evidence="12">
        <name>Mn(2+)</name>
        <dbReference type="ChEBI" id="CHEBI:29035"/>
    </cofactor>
</comment>
<dbReference type="OrthoDB" id="9759736at2"/>
<dbReference type="InterPro" id="IPR012340">
    <property type="entry name" value="NA-bd_OB-fold"/>
</dbReference>
<keyword evidence="3 12" id="KW-0235">DNA replication</keyword>
<dbReference type="InterPro" id="IPR013839">
    <property type="entry name" value="DNAligase_adenylation"/>
</dbReference>
<dbReference type="Gene3D" id="2.40.50.140">
    <property type="entry name" value="Nucleic acid-binding proteins"/>
    <property type="match status" value="1"/>
</dbReference>
<evidence type="ECO:0000256" key="11">
    <source>
        <dbReference type="ARBA" id="ARBA00034005"/>
    </source>
</evidence>
<dbReference type="InterPro" id="IPR004150">
    <property type="entry name" value="NAD_DNA_ligase_OB"/>
</dbReference>
<dbReference type="InterPro" id="IPR010994">
    <property type="entry name" value="RuvA_2-like"/>
</dbReference>
<dbReference type="EMBL" id="FQUL01000046">
    <property type="protein sequence ID" value="SHE97312.1"/>
    <property type="molecule type" value="Genomic_DNA"/>
</dbReference>
<dbReference type="InterPro" id="IPR036420">
    <property type="entry name" value="BRCT_dom_sf"/>
</dbReference>
<keyword evidence="5 12" id="KW-0227">DNA damage</keyword>
<dbReference type="SMART" id="SM00292">
    <property type="entry name" value="BRCT"/>
    <property type="match status" value="1"/>
</dbReference>
<dbReference type="InterPro" id="IPR018239">
    <property type="entry name" value="DNA_ligase_AS"/>
</dbReference>
<dbReference type="InterPro" id="IPR003583">
    <property type="entry name" value="Hlx-hairpin-Hlx_DNA-bd_motif"/>
</dbReference>
<feature type="binding site" evidence="12">
    <location>
        <position position="143"/>
    </location>
    <ligand>
        <name>NAD(+)</name>
        <dbReference type="ChEBI" id="CHEBI:57540"/>
    </ligand>
</feature>
<dbReference type="NCBIfam" id="NF005932">
    <property type="entry name" value="PRK07956.1"/>
    <property type="match status" value="1"/>
</dbReference>
<evidence type="ECO:0000313" key="14">
    <source>
        <dbReference type="EMBL" id="SHE97312.1"/>
    </source>
</evidence>
<feature type="binding site" evidence="12">
    <location>
        <begin position="35"/>
        <end position="39"/>
    </location>
    <ligand>
        <name>NAD(+)</name>
        <dbReference type="ChEBI" id="CHEBI:57540"/>
    </ligand>
</feature>
<feature type="binding site" evidence="12">
    <location>
        <begin position="84"/>
        <end position="85"/>
    </location>
    <ligand>
        <name>NAD(+)</name>
        <dbReference type="ChEBI" id="CHEBI:57540"/>
    </ligand>
</feature>
<protein>
    <recommendedName>
        <fullName evidence="12">DNA ligase</fullName>
        <ecNumber evidence="12">6.5.1.2</ecNumber>
    </recommendedName>
    <alternativeName>
        <fullName evidence="12">Polydeoxyribonucleotide synthase [NAD(+)]</fullName>
    </alternativeName>
</protein>
<dbReference type="Gene3D" id="1.10.287.610">
    <property type="entry name" value="Helix hairpin bin"/>
    <property type="match status" value="1"/>
</dbReference>
<dbReference type="SUPFAM" id="SSF52113">
    <property type="entry name" value="BRCT domain"/>
    <property type="match status" value="1"/>
</dbReference>
<keyword evidence="2 12" id="KW-0436">Ligase</keyword>
<dbReference type="Gene3D" id="3.30.470.30">
    <property type="entry name" value="DNA ligase/mRNA capping enzyme"/>
    <property type="match status" value="1"/>
</dbReference>
<evidence type="ECO:0000256" key="4">
    <source>
        <dbReference type="ARBA" id="ARBA00022723"/>
    </source>
</evidence>
<dbReference type="PROSITE" id="PS01055">
    <property type="entry name" value="DNA_LIGASE_N1"/>
    <property type="match status" value="1"/>
</dbReference>
<feature type="binding site" evidence="12">
    <location>
        <position position="120"/>
    </location>
    <ligand>
        <name>NAD(+)</name>
        <dbReference type="ChEBI" id="CHEBI:57540"/>
    </ligand>
</feature>
<dbReference type="GO" id="GO:0005829">
    <property type="term" value="C:cytosol"/>
    <property type="evidence" value="ECO:0007669"/>
    <property type="project" value="TreeGrafter"/>
</dbReference>
<dbReference type="SUPFAM" id="SSF56091">
    <property type="entry name" value="DNA ligase/mRNA capping enzyme, catalytic domain"/>
    <property type="match status" value="1"/>
</dbReference>
<dbReference type="FunFam" id="1.10.150.20:FF:000007">
    <property type="entry name" value="DNA ligase"/>
    <property type="match status" value="1"/>
</dbReference>
<comment type="similarity">
    <text evidence="12">Belongs to the NAD-dependent DNA ligase family. LigA subfamily.</text>
</comment>
<feature type="active site" description="N6-AMP-lysine intermediate" evidence="12">
    <location>
        <position position="122"/>
    </location>
</feature>
<dbReference type="SMART" id="SM00532">
    <property type="entry name" value="LIGANc"/>
    <property type="match status" value="1"/>
</dbReference>
<dbReference type="FunFam" id="3.30.470.30:FF:000001">
    <property type="entry name" value="DNA ligase"/>
    <property type="match status" value="1"/>
</dbReference>